<proteinExistence type="predicted"/>
<gene>
    <name evidence="2" type="ORF">BU14_0218s0015</name>
</gene>
<evidence type="ECO:0000313" key="3">
    <source>
        <dbReference type="Proteomes" id="UP000218209"/>
    </source>
</evidence>
<evidence type="ECO:0000313" key="2">
    <source>
        <dbReference type="EMBL" id="OSX75849.1"/>
    </source>
</evidence>
<feature type="region of interest" description="Disordered" evidence="1">
    <location>
        <begin position="256"/>
        <end position="278"/>
    </location>
</feature>
<dbReference type="EMBL" id="KV918888">
    <property type="protein sequence ID" value="OSX75849.1"/>
    <property type="molecule type" value="Genomic_DNA"/>
</dbReference>
<evidence type="ECO:0000256" key="1">
    <source>
        <dbReference type="SAM" id="MobiDB-lite"/>
    </source>
</evidence>
<reference evidence="2 3" key="1">
    <citation type="submission" date="2017-03" db="EMBL/GenBank/DDBJ databases">
        <title>WGS assembly of Porphyra umbilicalis.</title>
        <authorList>
            <person name="Brawley S.H."/>
            <person name="Blouin N.A."/>
            <person name="Ficko-Blean E."/>
            <person name="Wheeler G.L."/>
            <person name="Lohr M."/>
            <person name="Goodson H.V."/>
            <person name="Jenkins J.W."/>
            <person name="Blaby-Haas C.E."/>
            <person name="Helliwell K.E."/>
            <person name="Chan C."/>
            <person name="Marriage T."/>
            <person name="Bhattacharya D."/>
            <person name="Klein A.S."/>
            <person name="Badis Y."/>
            <person name="Brodie J."/>
            <person name="Cao Y."/>
            <person name="Collen J."/>
            <person name="Dittami S.M."/>
            <person name="Gachon C.M."/>
            <person name="Green B.R."/>
            <person name="Karpowicz S."/>
            <person name="Kim J.W."/>
            <person name="Kudahl U."/>
            <person name="Lin S."/>
            <person name="Michel G."/>
            <person name="Mittag M."/>
            <person name="Olson B.J."/>
            <person name="Pangilinan J."/>
            <person name="Peng Y."/>
            <person name="Qiu H."/>
            <person name="Shu S."/>
            <person name="Singer J.T."/>
            <person name="Smith A.G."/>
            <person name="Sprecher B.N."/>
            <person name="Wagner V."/>
            <person name="Wang W."/>
            <person name="Wang Z.-Y."/>
            <person name="Yan J."/>
            <person name="Yarish C."/>
            <person name="Zoeuner-Riek S."/>
            <person name="Zhuang Y."/>
            <person name="Zou Y."/>
            <person name="Lindquist E.A."/>
            <person name="Grimwood J."/>
            <person name="Barry K."/>
            <person name="Rokhsar D.S."/>
            <person name="Schmutz J."/>
            <person name="Stiller J.W."/>
            <person name="Grossman A.R."/>
            <person name="Prochnik S.E."/>
        </authorList>
    </citation>
    <scope>NUCLEOTIDE SEQUENCE [LARGE SCALE GENOMIC DNA]</scope>
    <source>
        <strain evidence="2">4086291</strain>
    </source>
</reference>
<feature type="compositionally biased region" description="Basic residues" evidence="1">
    <location>
        <begin position="267"/>
        <end position="278"/>
    </location>
</feature>
<organism evidence="2 3">
    <name type="scientific">Porphyra umbilicalis</name>
    <name type="common">Purple laver</name>
    <name type="synonym">Red alga</name>
    <dbReference type="NCBI Taxonomy" id="2786"/>
    <lineage>
        <taxon>Eukaryota</taxon>
        <taxon>Rhodophyta</taxon>
        <taxon>Bangiophyceae</taxon>
        <taxon>Bangiales</taxon>
        <taxon>Bangiaceae</taxon>
        <taxon>Porphyra</taxon>
    </lineage>
</organism>
<keyword evidence="3" id="KW-1185">Reference proteome</keyword>
<accession>A0A1X6P4N4</accession>
<feature type="region of interest" description="Disordered" evidence="1">
    <location>
        <begin position="185"/>
        <end position="208"/>
    </location>
</feature>
<dbReference type="Proteomes" id="UP000218209">
    <property type="component" value="Unassembled WGS sequence"/>
</dbReference>
<sequence>MWWRGCEGGGCDVGVGRRRLERVVKRGGQALGEGGGGEQSRLPLGAHHAPVRSVVGIVGGWPTAVCGGHAAGGASGWRRPARAAVRGLCGGQGRAWRRRRWRVGTGRSGVCLDAAPAAGAGRGALAGVIHRVGSGGGGWVVHAAEGALWSFGLFRQQADRTICFIIALPTVRCAGGAVNKVGEARVGSGGAGRRKFEAATRPPEADLPPARTARYRSRRATGAKATVQAIPAAGAPLLPDAVRPVTDAQACKRRACPSQRPLASRTRQSRPHAPARRRCRWQRCRFQRREFRLLTSLAVATSACWDVGVWGGM</sequence>
<dbReference type="AlphaFoldDB" id="A0A1X6P4N4"/>
<name>A0A1X6P4N4_PORUM</name>
<protein>
    <submittedName>
        <fullName evidence="2">Uncharacterized protein</fullName>
    </submittedName>
</protein>